<feature type="transmembrane region" description="Helical" evidence="2">
    <location>
        <begin position="53"/>
        <end position="72"/>
    </location>
</feature>
<reference evidence="4" key="1">
    <citation type="journal article" date="2019" name="Int. J. Syst. Evol. Microbiol.">
        <title>The Global Catalogue of Microorganisms (GCM) 10K type strain sequencing project: providing services to taxonomists for standard genome sequencing and annotation.</title>
        <authorList>
            <consortium name="The Broad Institute Genomics Platform"/>
            <consortium name="The Broad Institute Genome Sequencing Center for Infectious Disease"/>
            <person name="Wu L."/>
            <person name="Ma J."/>
        </authorList>
    </citation>
    <scope>NUCLEOTIDE SEQUENCE [LARGE SCALE GENOMIC DNA]</scope>
    <source>
        <strain evidence="4">JCM 11496</strain>
    </source>
</reference>
<keyword evidence="2" id="KW-0812">Transmembrane</keyword>
<name>A0ABW4Q9B4_9MICC</name>
<dbReference type="Proteomes" id="UP001597307">
    <property type="component" value="Unassembled WGS sequence"/>
</dbReference>
<sequence length="240" mass="24691">MDPIEQLIREIDPVRTETLYGGSDSNRSELLVFSDDQGNRIPSVVPLNRRRRWAAAIAAIAAAAAVGVAVVVSGNFGAVSPLPADQPNPAVTGSAEPSAVPTPTAPVSTGTAESSAEPTPTTPTAPVPAGSPLATYTPEGEGSAAASLTGTLILEGDCVYIRAAETLRYVAYFPNTDASWSDGVLSFFGTTYELGQEIAVGGGDLSGVIPVDGTEGYYTPESCVADNQWVVSQVPPLPLE</sequence>
<gene>
    <name evidence="3" type="ORF">ACFSFX_11950</name>
</gene>
<organism evidence="3 4">
    <name type="scientific">Arthrobacter flavus</name>
    <dbReference type="NCBI Taxonomy" id="95172"/>
    <lineage>
        <taxon>Bacteria</taxon>
        <taxon>Bacillati</taxon>
        <taxon>Actinomycetota</taxon>
        <taxon>Actinomycetes</taxon>
        <taxon>Micrococcales</taxon>
        <taxon>Micrococcaceae</taxon>
        <taxon>Arthrobacter</taxon>
    </lineage>
</organism>
<comment type="caution">
    <text evidence="3">The sequence shown here is derived from an EMBL/GenBank/DDBJ whole genome shotgun (WGS) entry which is preliminary data.</text>
</comment>
<protein>
    <submittedName>
        <fullName evidence="3">Uncharacterized protein</fullName>
    </submittedName>
</protein>
<proteinExistence type="predicted"/>
<keyword evidence="2" id="KW-1133">Transmembrane helix</keyword>
<accession>A0ABW4Q9B4</accession>
<evidence type="ECO:0000313" key="3">
    <source>
        <dbReference type="EMBL" id="MFD1847305.1"/>
    </source>
</evidence>
<feature type="region of interest" description="Disordered" evidence="1">
    <location>
        <begin position="87"/>
        <end position="141"/>
    </location>
</feature>
<evidence type="ECO:0000313" key="4">
    <source>
        <dbReference type="Proteomes" id="UP001597307"/>
    </source>
</evidence>
<keyword evidence="4" id="KW-1185">Reference proteome</keyword>
<evidence type="ECO:0000256" key="1">
    <source>
        <dbReference type="SAM" id="MobiDB-lite"/>
    </source>
</evidence>
<dbReference type="EMBL" id="JBHUGA010000051">
    <property type="protein sequence ID" value="MFD1847305.1"/>
    <property type="molecule type" value="Genomic_DNA"/>
</dbReference>
<keyword evidence="2" id="KW-0472">Membrane</keyword>
<dbReference type="RefSeq" id="WP_343882447.1">
    <property type="nucleotide sequence ID" value="NZ_BAAAIJ010000066.1"/>
</dbReference>
<evidence type="ECO:0000256" key="2">
    <source>
        <dbReference type="SAM" id="Phobius"/>
    </source>
</evidence>